<dbReference type="EMBL" id="CM010715">
    <property type="protein sequence ID" value="RZC46894.1"/>
    <property type="molecule type" value="Genomic_DNA"/>
</dbReference>
<feature type="region of interest" description="Disordered" evidence="1">
    <location>
        <begin position="47"/>
        <end position="66"/>
    </location>
</feature>
<accession>A0A4Y7IDH7</accession>
<dbReference type="Gramene" id="RZC46894">
    <property type="protein sequence ID" value="RZC46894"/>
    <property type="gene ID" value="C5167_039832"/>
</dbReference>
<dbReference type="Proteomes" id="UP000316621">
    <property type="component" value="Chromosome 1"/>
</dbReference>
<name>A0A4Y7IDH7_PAPSO</name>
<evidence type="ECO:0000313" key="3">
    <source>
        <dbReference type="Proteomes" id="UP000316621"/>
    </source>
</evidence>
<reference evidence="2 3" key="1">
    <citation type="journal article" date="2018" name="Science">
        <title>The opium poppy genome and morphinan production.</title>
        <authorList>
            <person name="Guo L."/>
            <person name="Winzer T."/>
            <person name="Yang X."/>
            <person name="Li Y."/>
            <person name="Ning Z."/>
            <person name="He Z."/>
            <person name="Teodor R."/>
            <person name="Lu Y."/>
            <person name="Bowser T.A."/>
            <person name="Graham I.A."/>
            <person name="Ye K."/>
        </authorList>
    </citation>
    <scope>NUCLEOTIDE SEQUENCE [LARGE SCALE GENOMIC DNA]</scope>
    <source>
        <strain evidence="3">cv. HN1</strain>
        <tissue evidence="2">Leaves</tissue>
    </source>
</reference>
<proteinExistence type="predicted"/>
<protein>
    <submittedName>
        <fullName evidence="2">Uncharacterized protein</fullName>
    </submittedName>
</protein>
<evidence type="ECO:0000313" key="2">
    <source>
        <dbReference type="EMBL" id="RZC46894.1"/>
    </source>
</evidence>
<feature type="compositionally biased region" description="Basic and acidic residues" evidence="1">
    <location>
        <begin position="47"/>
        <end position="60"/>
    </location>
</feature>
<sequence length="66" mass="8103">MVGRITLIYRTFVIIRIRKLGNCLLWLDEFKGPDSDYFLYYRSDKHKRDADEEHEKEKKFQKQASY</sequence>
<organism evidence="2 3">
    <name type="scientific">Papaver somniferum</name>
    <name type="common">Opium poppy</name>
    <dbReference type="NCBI Taxonomy" id="3469"/>
    <lineage>
        <taxon>Eukaryota</taxon>
        <taxon>Viridiplantae</taxon>
        <taxon>Streptophyta</taxon>
        <taxon>Embryophyta</taxon>
        <taxon>Tracheophyta</taxon>
        <taxon>Spermatophyta</taxon>
        <taxon>Magnoliopsida</taxon>
        <taxon>Ranunculales</taxon>
        <taxon>Papaveraceae</taxon>
        <taxon>Papaveroideae</taxon>
        <taxon>Papaver</taxon>
    </lineage>
</organism>
<gene>
    <name evidence="2" type="ORF">C5167_039832</name>
</gene>
<evidence type="ECO:0000256" key="1">
    <source>
        <dbReference type="SAM" id="MobiDB-lite"/>
    </source>
</evidence>
<dbReference type="AlphaFoldDB" id="A0A4Y7IDH7"/>
<keyword evidence="3" id="KW-1185">Reference proteome</keyword>